<dbReference type="SUPFAM" id="SSF53850">
    <property type="entry name" value="Periplasmic binding protein-like II"/>
    <property type="match status" value="1"/>
</dbReference>
<dbReference type="RefSeq" id="WP_138360722.1">
    <property type="nucleotide sequence ID" value="NZ_JBCIVH010000001.1"/>
</dbReference>
<keyword evidence="2" id="KW-0805">Transcription regulation</keyword>
<dbReference type="InterPro" id="IPR005119">
    <property type="entry name" value="LysR_subst-bd"/>
</dbReference>
<sequence length="303" mass="34507">MANLYALKKFDLNLLVIFECIYQHLSISKAAEMLFITPSAVSQSLQRLRTQLNDPLFVRSGKGIIPTAVGINLHHHLEKNLNQIEHTINITHQLQLKKRLVVYTPQLFITQKITNLIQMLLRESKLCLEHHDLLTSEESVENLLAHRKADLIFSPVPVSSRAIVCKPIQTLETALVCSKNHPRLASLTTTTAICREGFTHHLANGNESKFFQRLATGIHSDITVSFSSDSYIAILNVIQQTELIGFVPTCILQQINFKNKFNIIKSTFSIPDLTIYMIYNRIKLNEPIFSTFINDCETKHIYL</sequence>
<protein>
    <submittedName>
        <fullName evidence="6">LysR family transcriptional regulator</fullName>
    </submittedName>
</protein>
<proteinExistence type="inferred from homology"/>
<evidence type="ECO:0000256" key="2">
    <source>
        <dbReference type="ARBA" id="ARBA00023015"/>
    </source>
</evidence>
<keyword evidence="3" id="KW-0238">DNA-binding</keyword>
<dbReference type="Pfam" id="PF03466">
    <property type="entry name" value="LysR_substrate"/>
    <property type="match status" value="1"/>
</dbReference>
<dbReference type="PROSITE" id="PS50931">
    <property type="entry name" value="HTH_LYSR"/>
    <property type="match status" value="1"/>
</dbReference>
<name>A0A5R9LJH3_9ENTR</name>
<keyword evidence="7" id="KW-1185">Reference proteome</keyword>
<gene>
    <name evidence="6" type="ORF">FE839_10275</name>
</gene>
<dbReference type="NCBIfam" id="NF047710">
    <property type="entry name" value="TransRegCitRGProt"/>
    <property type="match status" value="1"/>
</dbReference>
<comment type="caution">
    <text evidence="6">The sequence shown here is derived from an EMBL/GenBank/DDBJ whole genome shotgun (WGS) entry which is preliminary data.</text>
</comment>
<dbReference type="AlphaFoldDB" id="A0A5R9LJH3"/>
<evidence type="ECO:0000259" key="5">
    <source>
        <dbReference type="PROSITE" id="PS50931"/>
    </source>
</evidence>
<dbReference type="InterPro" id="IPR050389">
    <property type="entry name" value="LysR-type_TF"/>
</dbReference>
<dbReference type="SUPFAM" id="SSF46785">
    <property type="entry name" value="Winged helix' DNA-binding domain"/>
    <property type="match status" value="1"/>
</dbReference>
<feature type="domain" description="HTH lysR-type" evidence="5">
    <location>
        <begin position="10"/>
        <end position="67"/>
    </location>
</feature>
<comment type="similarity">
    <text evidence="1">Belongs to the LysR transcriptional regulatory family.</text>
</comment>
<dbReference type="GO" id="GO:0003700">
    <property type="term" value="F:DNA-binding transcription factor activity"/>
    <property type="evidence" value="ECO:0007669"/>
    <property type="project" value="InterPro"/>
</dbReference>
<dbReference type="PANTHER" id="PTHR30118:SF14">
    <property type="entry name" value="LYSR FAMILY TRANSCRIPTIONAL REGULATOR"/>
    <property type="match status" value="1"/>
</dbReference>
<dbReference type="InterPro" id="IPR036388">
    <property type="entry name" value="WH-like_DNA-bd_sf"/>
</dbReference>
<dbReference type="Proteomes" id="UP000307430">
    <property type="component" value="Unassembled WGS sequence"/>
</dbReference>
<keyword evidence="4" id="KW-0804">Transcription</keyword>
<evidence type="ECO:0000256" key="1">
    <source>
        <dbReference type="ARBA" id="ARBA00009437"/>
    </source>
</evidence>
<dbReference type="PANTHER" id="PTHR30118">
    <property type="entry name" value="HTH-TYPE TRANSCRIPTIONAL REGULATOR LEUO-RELATED"/>
    <property type="match status" value="1"/>
</dbReference>
<dbReference type="InterPro" id="IPR000847">
    <property type="entry name" value="LysR_HTH_N"/>
</dbReference>
<dbReference type="GO" id="GO:0003677">
    <property type="term" value="F:DNA binding"/>
    <property type="evidence" value="ECO:0007669"/>
    <property type="project" value="UniProtKB-KW"/>
</dbReference>
<dbReference type="Gene3D" id="1.10.10.10">
    <property type="entry name" value="Winged helix-like DNA-binding domain superfamily/Winged helix DNA-binding domain"/>
    <property type="match status" value="1"/>
</dbReference>
<dbReference type="EMBL" id="VCHQ01000011">
    <property type="protein sequence ID" value="TLV19339.1"/>
    <property type="molecule type" value="Genomic_DNA"/>
</dbReference>
<evidence type="ECO:0000313" key="6">
    <source>
        <dbReference type="EMBL" id="TLV19339.1"/>
    </source>
</evidence>
<evidence type="ECO:0000256" key="4">
    <source>
        <dbReference type="ARBA" id="ARBA00023163"/>
    </source>
</evidence>
<reference evidence="6 7" key="1">
    <citation type="submission" date="2019-05" db="EMBL/GenBank/DDBJ databases">
        <title>Genome sequence of Klebsiella sp strain TOUT106.</title>
        <authorList>
            <person name="Rahi P."/>
            <person name="Chaudhari D."/>
        </authorList>
    </citation>
    <scope>NUCLEOTIDE SEQUENCE [LARGE SCALE GENOMIC DNA]</scope>
    <source>
        <strain evidence="6 7">TOUT106</strain>
    </source>
</reference>
<organism evidence="6 7">
    <name type="scientific">Klebsiella indica</name>
    <dbReference type="NCBI Taxonomy" id="2582917"/>
    <lineage>
        <taxon>Bacteria</taxon>
        <taxon>Pseudomonadati</taxon>
        <taxon>Pseudomonadota</taxon>
        <taxon>Gammaproteobacteria</taxon>
        <taxon>Enterobacterales</taxon>
        <taxon>Enterobacteriaceae</taxon>
        <taxon>Klebsiella/Raoultella group</taxon>
        <taxon>Klebsiella</taxon>
    </lineage>
</organism>
<evidence type="ECO:0000256" key="3">
    <source>
        <dbReference type="ARBA" id="ARBA00023125"/>
    </source>
</evidence>
<dbReference type="InterPro" id="IPR036390">
    <property type="entry name" value="WH_DNA-bd_sf"/>
</dbReference>
<dbReference type="Gene3D" id="3.40.190.290">
    <property type="match status" value="1"/>
</dbReference>
<dbReference type="Pfam" id="PF00126">
    <property type="entry name" value="HTH_1"/>
    <property type="match status" value="1"/>
</dbReference>
<accession>A0A5R9LJH3</accession>
<evidence type="ECO:0000313" key="7">
    <source>
        <dbReference type="Proteomes" id="UP000307430"/>
    </source>
</evidence>